<dbReference type="EMBL" id="JH687996">
    <property type="protein sequence ID" value="EJD34125.1"/>
    <property type="molecule type" value="Genomic_DNA"/>
</dbReference>
<accession>J0D5Q3</accession>
<evidence type="ECO:0000313" key="2">
    <source>
        <dbReference type="Proteomes" id="UP000006514"/>
    </source>
</evidence>
<dbReference type="Proteomes" id="UP000006514">
    <property type="component" value="Unassembled WGS sequence"/>
</dbReference>
<proteinExistence type="predicted"/>
<keyword evidence="2" id="KW-1185">Reference proteome</keyword>
<name>J0D5Q3_AURST</name>
<gene>
    <name evidence="1" type="ORF">AURDEDRAFT_176819</name>
</gene>
<dbReference type="InParanoid" id="J0D5Q3"/>
<sequence length="192" mass="21459">MSSTPPLEPLFLEPPADNLIDGIFAARVDIRPDGLPAWAYLLRYTGHDDDHEDYQEPSDLSPALLSRFWRSIEPHCTRASGLYPARWVVVPNQSYVDWGILNAALCEKQAFLERYQSFNSDVYEALLVARETFSLLGDHVPLAYASPNSSLRTRRTAPSVPPPFPLAHDVYPEPDLQAMLQDLLGSRPSPAA</sequence>
<organism evidence="1 2">
    <name type="scientific">Auricularia subglabra (strain TFB-10046 / SS5)</name>
    <name type="common">White-rot fungus</name>
    <name type="synonym">Auricularia delicata (strain TFB10046)</name>
    <dbReference type="NCBI Taxonomy" id="717982"/>
    <lineage>
        <taxon>Eukaryota</taxon>
        <taxon>Fungi</taxon>
        <taxon>Dikarya</taxon>
        <taxon>Basidiomycota</taxon>
        <taxon>Agaricomycotina</taxon>
        <taxon>Agaricomycetes</taxon>
        <taxon>Auriculariales</taxon>
        <taxon>Auriculariaceae</taxon>
        <taxon>Auricularia</taxon>
    </lineage>
</organism>
<protein>
    <submittedName>
        <fullName evidence="1">Uncharacterized protein</fullName>
    </submittedName>
</protein>
<dbReference type="AlphaFoldDB" id="J0D5Q3"/>
<dbReference type="KEGG" id="adl:AURDEDRAFT_176819"/>
<evidence type="ECO:0000313" key="1">
    <source>
        <dbReference type="EMBL" id="EJD34125.1"/>
    </source>
</evidence>
<reference evidence="2" key="1">
    <citation type="journal article" date="2012" name="Science">
        <title>The Paleozoic origin of enzymatic lignin decomposition reconstructed from 31 fungal genomes.</title>
        <authorList>
            <person name="Floudas D."/>
            <person name="Binder M."/>
            <person name="Riley R."/>
            <person name="Barry K."/>
            <person name="Blanchette R.A."/>
            <person name="Henrissat B."/>
            <person name="Martinez A.T."/>
            <person name="Otillar R."/>
            <person name="Spatafora J.W."/>
            <person name="Yadav J.S."/>
            <person name="Aerts A."/>
            <person name="Benoit I."/>
            <person name="Boyd A."/>
            <person name="Carlson A."/>
            <person name="Copeland A."/>
            <person name="Coutinho P.M."/>
            <person name="de Vries R.P."/>
            <person name="Ferreira P."/>
            <person name="Findley K."/>
            <person name="Foster B."/>
            <person name="Gaskell J."/>
            <person name="Glotzer D."/>
            <person name="Gorecki P."/>
            <person name="Heitman J."/>
            <person name="Hesse C."/>
            <person name="Hori C."/>
            <person name="Igarashi K."/>
            <person name="Jurgens J.A."/>
            <person name="Kallen N."/>
            <person name="Kersten P."/>
            <person name="Kohler A."/>
            <person name="Kuees U."/>
            <person name="Kumar T.K.A."/>
            <person name="Kuo A."/>
            <person name="LaButti K."/>
            <person name="Larrondo L.F."/>
            <person name="Lindquist E."/>
            <person name="Ling A."/>
            <person name="Lombard V."/>
            <person name="Lucas S."/>
            <person name="Lundell T."/>
            <person name="Martin R."/>
            <person name="McLaughlin D.J."/>
            <person name="Morgenstern I."/>
            <person name="Morin E."/>
            <person name="Murat C."/>
            <person name="Nagy L.G."/>
            <person name="Nolan M."/>
            <person name="Ohm R.A."/>
            <person name="Patyshakuliyeva A."/>
            <person name="Rokas A."/>
            <person name="Ruiz-Duenas F.J."/>
            <person name="Sabat G."/>
            <person name="Salamov A."/>
            <person name="Samejima M."/>
            <person name="Schmutz J."/>
            <person name="Slot J.C."/>
            <person name="St John F."/>
            <person name="Stenlid J."/>
            <person name="Sun H."/>
            <person name="Sun S."/>
            <person name="Syed K."/>
            <person name="Tsang A."/>
            <person name="Wiebenga A."/>
            <person name="Young D."/>
            <person name="Pisabarro A."/>
            <person name="Eastwood D.C."/>
            <person name="Martin F."/>
            <person name="Cullen D."/>
            <person name="Grigoriev I.V."/>
            <person name="Hibbett D.S."/>
        </authorList>
    </citation>
    <scope>NUCLEOTIDE SEQUENCE [LARGE SCALE GENOMIC DNA]</scope>
    <source>
        <strain evidence="2">TFB10046</strain>
    </source>
</reference>